<feature type="transmembrane region" description="Helical" evidence="2">
    <location>
        <begin position="401"/>
        <end position="427"/>
    </location>
</feature>
<dbReference type="Proteomes" id="UP000332933">
    <property type="component" value="Unassembled WGS sequence"/>
</dbReference>
<keyword evidence="2" id="KW-0812">Transmembrane</keyword>
<organism evidence="4 5">
    <name type="scientific">Aphanomyces stellatus</name>
    <dbReference type="NCBI Taxonomy" id="120398"/>
    <lineage>
        <taxon>Eukaryota</taxon>
        <taxon>Sar</taxon>
        <taxon>Stramenopiles</taxon>
        <taxon>Oomycota</taxon>
        <taxon>Saprolegniomycetes</taxon>
        <taxon>Saprolegniales</taxon>
        <taxon>Verrucalvaceae</taxon>
        <taxon>Aphanomyces</taxon>
    </lineage>
</organism>
<reference evidence="3" key="2">
    <citation type="submission" date="2019-06" db="EMBL/GenBank/DDBJ databases">
        <title>Genomics analysis of Aphanomyces spp. identifies a new class of oomycete effector associated with host adaptation.</title>
        <authorList>
            <person name="Gaulin E."/>
        </authorList>
    </citation>
    <scope>NUCLEOTIDE SEQUENCE</scope>
    <source>
        <strain evidence="3">CBS 578.67</strain>
    </source>
</reference>
<keyword evidence="2" id="KW-0472">Membrane</keyword>
<proteinExistence type="predicted"/>
<dbReference type="AlphaFoldDB" id="A0A485LTC5"/>
<reference evidence="4 5" key="1">
    <citation type="submission" date="2019-03" db="EMBL/GenBank/DDBJ databases">
        <authorList>
            <person name="Gaulin E."/>
            <person name="Dumas B."/>
        </authorList>
    </citation>
    <scope>NUCLEOTIDE SEQUENCE [LARGE SCALE GENOMIC DNA]</scope>
    <source>
        <strain evidence="4">CBS 568.67</strain>
    </source>
</reference>
<keyword evidence="2" id="KW-1133">Transmembrane helix</keyword>
<dbReference type="EMBL" id="VJMH01007491">
    <property type="protein sequence ID" value="KAF0682720.1"/>
    <property type="molecule type" value="Genomic_DNA"/>
</dbReference>
<keyword evidence="5" id="KW-1185">Reference proteome</keyword>
<feature type="compositionally biased region" description="Low complexity" evidence="1">
    <location>
        <begin position="589"/>
        <end position="602"/>
    </location>
</feature>
<feature type="transmembrane region" description="Helical" evidence="2">
    <location>
        <begin position="433"/>
        <end position="453"/>
    </location>
</feature>
<evidence type="ECO:0000313" key="3">
    <source>
        <dbReference type="EMBL" id="KAF0682720.1"/>
    </source>
</evidence>
<dbReference type="EMBL" id="CAADRA010007517">
    <property type="protein sequence ID" value="VFU01800.1"/>
    <property type="molecule type" value="Genomic_DNA"/>
</dbReference>
<feature type="transmembrane region" description="Helical" evidence="2">
    <location>
        <begin position="75"/>
        <end position="94"/>
    </location>
</feature>
<feature type="transmembrane region" description="Helical" evidence="2">
    <location>
        <begin position="210"/>
        <end position="232"/>
    </location>
</feature>
<evidence type="ECO:0000313" key="5">
    <source>
        <dbReference type="Proteomes" id="UP000332933"/>
    </source>
</evidence>
<protein>
    <submittedName>
        <fullName evidence="4">Aste57867_25171 protein</fullName>
    </submittedName>
</protein>
<feature type="transmembrane region" description="Helical" evidence="2">
    <location>
        <begin position="33"/>
        <end position="54"/>
    </location>
</feature>
<gene>
    <name evidence="4" type="primary">Aste57867_25171</name>
    <name evidence="3" type="ORF">As57867_025093</name>
    <name evidence="4" type="ORF">ASTE57867_25171</name>
</gene>
<name>A0A485LTC5_9STRA</name>
<feature type="transmembrane region" description="Helical" evidence="2">
    <location>
        <begin position="252"/>
        <end position="273"/>
    </location>
</feature>
<sequence>MDQASDAVRAEYSRSLAAAAGGDAYDKVEASRVLLFVFAVLVFVIALELFLHFLEHATKRKKKYADMLHKTTQELMIVGLIYLLVKFCVSTGLAKKNGLVYQAMDFADLLILFTVLAMVLQATVILFRLRKDNRELGKVAILSTEHVVLNAKRSMEEAKQQFCLRRYMSWAKYEYHLQIKLLRSLFVRTYGLPQLFPFDKYVEDVQDSQVAHLIEIDITIWVILMATYALFFTLSGELFDGGDFKATTPVRWGIFAGFAGSLFVLMLLLLGYLNHLVELLLQHAAQQADVLGVNWSRRPMNNPDAMFDALGHVVRNEAEIPYMTPQQSIDAMRHIADDLSDDAHGGGHHHHGGSTLSHIFSHDMLCQLIGSVCRRAKGTSNAPKGKLRTDSLKLPYFSRKFCHFLIQLLFILNGFYYALFLNCVMYLDGFNPVAVAKSLAMLLPLLLNTFVLAPKITREFSVINGVFRVDAKKLSAIVEHFAEVEATKTEMVRQVLEYLHHHGQAVADIEAALAAADSTDDDAGDGFIDMDVMRGVLKQFGFRFQRQKFTMFVRLQFETKGATLRYGDLIRLLSTSETESVHMSKMMSQHHPPQQSQHLQPRSTDEGRAPSITDGVEPRARVFKTQETTASDAYFV</sequence>
<accession>A0A485LTC5</accession>
<evidence type="ECO:0000313" key="4">
    <source>
        <dbReference type="EMBL" id="VFU01800.1"/>
    </source>
</evidence>
<feature type="transmembrane region" description="Helical" evidence="2">
    <location>
        <begin position="106"/>
        <end position="127"/>
    </location>
</feature>
<dbReference type="OrthoDB" id="68481at2759"/>
<evidence type="ECO:0000256" key="2">
    <source>
        <dbReference type="SAM" id="Phobius"/>
    </source>
</evidence>
<feature type="region of interest" description="Disordered" evidence="1">
    <location>
        <begin position="581"/>
        <end position="619"/>
    </location>
</feature>
<evidence type="ECO:0000256" key="1">
    <source>
        <dbReference type="SAM" id="MobiDB-lite"/>
    </source>
</evidence>